<proteinExistence type="inferred from homology"/>
<dbReference type="EMBL" id="CP012752">
    <property type="protein sequence ID" value="ALG14339.1"/>
    <property type="molecule type" value="Genomic_DNA"/>
</dbReference>
<dbReference type="PANTHER" id="PTHR28511:SF1">
    <property type="entry name" value="ENDONUCLEASE V"/>
    <property type="match status" value="1"/>
</dbReference>
<dbReference type="GO" id="GO:0016891">
    <property type="term" value="F:RNA endonuclease activity producing 5'-phosphomonoesters, hydrolytic mechanism"/>
    <property type="evidence" value="ECO:0007669"/>
    <property type="project" value="TreeGrafter"/>
</dbReference>
<evidence type="ECO:0000256" key="3">
    <source>
        <dbReference type="ARBA" id="ARBA00022722"/>
    </source>
</evidence>
<keyword evidence="8" id="KW-1185">Reference proteome</keyword>
<comment type="function">
    <text evidence="6">DNA repair enzyme involved in the repair of deaminated bases. Selectively cleaves double-stranded DNA at the second phosphodiester bond 3' to a deoxyinosine leaving behind the intact lesion on the nicked DNA.</text>
</comment>
<dbReference type="KEGG" id="kphy:AOZ06_52385"/>
<dbReference type="RefSeq" id="WP_054296209.1">
    <property type="nucleotide sequence ID" value="NZ_CP012752.1"/>
</dbReference>
<dbReference type="GO" id="GO:0006281">
    <property type="term" value="P:DNA repair"/>
    <property type="evidence" value="ECO:0007669"/>
    <property type="project" value="UniProtKB-UniRule"/>
</dbReference>
<dbReference type="EC" id="3.1.21.7" evidence="6"/>
<keyword evidence="5 6" id="KW-0378">Hydrolase</keyword>
<dbReference type="Proteomes" id="UP000063699">
    <property type="component" value="Chromosome"/>
</dbReference>
<comment type="cofactor">
    <cofactor evidence="6">
        <name>Mg(2+)</name>
        <dbReference type="ChEBI" id="CHEBI:18420"/>
    </cofactor>
</comment>
<evidence type="ECO:0000256" key="4">
    <source>
        <dbReference type="ARBA" id="ARBA00022759"/>
    </source>
</evidence>
<dbReference type="Gene3D" id="3.30.2170.10">
    <property type="entry name" value="archaeoglobus fulgidus dsm 4304 superfamily"/>
    <property type="match status" value="1"/>
</dbReference>
<comment type="catalytic activity">
    <reaction evidence="6">
        <text>Endonucleolytic cleavage at apurinic or apyrimidinic sites to products with a 5'-phosphate.</text>
        <dbReference type="EC" id="3.1.21.7"/>
    </reaction>
</comment>
<name>A0A0N9IFU3_9PSEU</name>
<comment type="subcellular location">
    <subcellularLocation>
        <location evidence="1 6">Cytoplasm</location>
    </subcellularLocation>
</comment>
<organism evidence="7 8">
    <name type="scientific">Kibdelosporangium phytohabitans</name>
    <dbReference type="NCBI Taxonomy" id="860235"/>
    <lineage>
        <taxon>Bacteria</taxon>
        <taxon>Bacillati</taxon>
        <taxon>Actinomycetota</taxon>
        <taxon>Actinomycetes</taxon>
        <taxon>Pseudonocardiales</taxon>
        <taxon>Pseudonocardiaceae</taxon>
        <taxon>Kibdelosporangium</taxon>
    </lineage>
</organism>
<dbReference type="InterPro" id="IPR007581">
    <property type="entry name" value="Endonuclease-V"/>
</dbReference>
<gene>
    <name evidence="6" type="primary">nfi</name>
    <name evidence="7" type="ORF">AOZ06_52385</name>
</gene>
<dbReference type="AlphaFoldDB" id="A0A0N9IFU3"/>
<dbReference type="HAMAP" id="MF_00801">
    <property type="entry name" value="Endonuclease_5"/>
    <property type="match status" value="1"/>
</dbReference>
<comment type="similarity">
    <text evidence="6">Belongs to the endonuclease V family.</text>
</comment>
<evidence type="ECO:0000256" key="1">
    <source>
        <dbReference type="ARBA" id="ARBA00004496"/>
    </source>
</evidence>
<dbReference type="Pfam" id="PF04493">
    <property type="entry name" value="Endonuclease_5"/>
    <property type="match status" value="1"/>
</dbReference>
<dbReference type="GO" id="GO:0000287">
    <property type="term" value="F:magnesium ion binding"/>
    <property type="evidence" value="ECO:0007669"/>
    <property type="project" value="UniProtKB-UniRule"/>
</dbReference>
<protein>
    <recommendedName>
        <fullName evidence="6">Endonuclease V</fullName>
        <ecNumber evidence="6">3.1.21.7</ecNumber>
    </recommendedName>
    <alternativeName>
        <fullName evidence="6">Deoxyinosine 3'endonuclease</fullName>
    </alternativeName>
    <alternativeName>
        <fullName evidence="6">Deoxyribonuclease V</fullName>
        <shortName evidence="6">DNase V</shortName>
    </alternativeName>
</protein>
<evidence type="ECO:0000256" key="5">
    <source>
        <dbReference type="ARBA" id="ARBA00022801"/>
    </source>
</evidence>
<evidence type="ECO:0000256" key="6">
    <source>
        <dbReference type="HAMAP-Rule" id="MF_00801"/>
    </source>
</evidence>
<dbReference type="GO" id="GO:0003727">
    <property type="term" value="F:single-stranded RNA binding"/>
    <property type="evidence" value="ECO:0007669"/>
    <property type="project" value="TreeGrafter"/>
</dbReference>
<feature type="binding site" evidence="6">
    <location>
        <position position="105"/>
    </location>
    <ligand>
        <name>Mg(2+)</name>
        <dbReference type="ChEBI" id="CHEBI:18420"/>
    </ligand>
</feature>
<keyword evidence="6" id="KW-0460">Magnesium</keyword>
<keyword evidence="6" id="KW-0227">DNA damage</keyword>
<evidence type="ECO:0000313" key="8">
    <source>
        <dbReference type="Proteomes" id="UP000063699"/>
    </source>
</evidence>
<evidence type="ECO:0000256" key="2">
    <source>
        <dbReference type="ARBA" id="ARBA00022490"/>
    </source>
</evidence>
<dbReference type="CDD" id="cd06559">
    <property type="entry name" value="Endonuclease_V"/>
    <property type="match status" value="1"/>
</dbReference>
<evidence type="ECO:0000313" key="7">
    <source>
        <dbReference type="EMBL" id="ALG14339.1"/>
    </source>
</evidence>
<dbReference type="STRING" id="860235.AOZ06_52385"/>
<dbReference type="PANTHER" id="PTHR28511">
    <property type="entry name" value="ENDONUCLEASE V"/>
    <property type="match status" value="1"/>
</dbReference>
<keyword evidence="6" id="KW-0479">Metal-binding</keyword>
<keyword evidence="3 6" id="KW-0540">Nuclease</keyword>
<keyword evidence="6" id="KW-0234">DNA repair</keyword>
<dbReference type="GO" id="GO:0005737">
    <property type="term" value="C:cytoplasm"/>
    <property type="evidence" value="ECO:0007669"/>
    <property type="project" value="UniProtKB-SubCell"/>
</dbReference>
<dbReference type="GO" id="GO:0043737">
    <property type="term" value="F:deoxyribonuclease V activity"/>
    <property type="evidence" value="ECO:0007669"/>
    <property type="project" value="UniProtKB-UniRule"/>
</dbReference>
<feature type="binding site" evidence="6">
    <location>
        <position position="37"/>
    </location>
    <ligand>
        <name>Mg(2+)</name>
        <dbReference type="ChEBI" id="CHEBI:18420"/>
    </ligand>
</feature>
<keyword evidence="4 6" id="KW-0255">Endonuclease</keyword>
<keyword evidence="2 6" id="KW-0963">Cytoplasm</keyword>
<accession>A0A0N9IFU3</accession>
<sequence length="225" mass="23774">MNDPAVEQAVRLQLGMAHLVEQTAPAGFAPKVAVGLDVAYAQDSDRLIAAAVCVDMTTLTIVDSAVHEAVADFPYVPGLFAFRELPALLPALAKLTTSPDVLVCDGQGLAHPRGFGLACHIGVETGLPSIGVGKQALGQFEAPGPTRGDWKPLVDNGETVGRALRTQDDVKPVFVSVGHRIDLDTACDLVLKLSPRYRLPETTRAADHLGREALAGRVGVQDVRD</sequence>
<feature type="site" description="Interaction with target DNA" evidence="6">
    <location>
        <position position="75"/>
    </location>
</feature>
<reference evidence="7 8" key="1">
    <citation type="submission" date="2015-07" db="EMBL/GenBank/DDBJ databases">
        <title>Genome sequencing of Kibdelosporangium phytohabitans.</title>
        <authorList>
            <person name="Qin S."/>
            <person name="Xing K."/>
        </authorList>
    </citation>
    <scope>NUCLEOTIDE SEQUENCE [LARGE SCALE GENOMIC DNA]</scope>
    <source>
        <strain evidence="7 8">KLBMP1111</strain>
    </source>
</reference>